<feature type="repeat" description="PPR" evidence="2">
    <location>
        <begin position="210"/>
        <end position="240"/>
    </location>
</feature>
<accession>A0A118JXC6</accession>
<feature type="repeat" description="PPR" evidence="2">
    <location>
        <begin position="110"/>
        <end position="144"/>
    </location>
</feature>
<dbReference type="Pfam" id="PF13041">
    <property type="entry name" value="PPR_2"/>
    <property type="match status" value="2"/>
</dbReference>
<dbReference type="PANTHER" id="PTHR47926">
    <property type="entry name" value="PENTATRICOPEPTIDE REPEAT-CONTAINING PROTEIN"/>
    <property type="match status" value="1"/>
</dbReference>
<evidence type="ECO:0000256" key="2">
    <source>
        <dbReference type="PROSITE-ProRule" id="PRU00708"/>
    </source>
</evidence>
<evidence type="ECO:0000313" key="4">
    <source>
        <dbReference type="Proteomes" id="UP000243975"/>
    </source>
</evidence>
<dbReference type="GO" id="GO:0003723">
    <property type="term" value="F:RNA binding"/>
    <property type="evidence" value="ECO:0007669"/>
    <property type="project" value="InterPro"/>
</dbReference>
<dbReference type="Proteomes" id="UP000243975">
    <property type="component" value="Unassembled WGS sequence"/>
</dbReference>
<dbReference type="Pfam" id="PF01535">
    <property type="entry name" value="PPR"/>
    <property type="match status" value="6"/>
</dbReference>
<dbReference type="STRING" id="59895.A0A118JXC6"/>
<dbReference type="OMA" id="DETTCRN"/>
<dbReference type="Pfam" id="PF20431">
    <property type="entry name" value="E_motif"/>
    <property type="match status" value="1"/>
</dbReference>
<dbReference type="InterPro" id="IPR046848">
    <property type="entry name" value="E_motif"/>
</dbReference>
<dbReference type="AlphaFoldDB" id="A0A118JXC6"/>
<feature type="non-terminal residue" evidence="3">
    <location>
        <position position="1"/>
    </location>
</feature>
<dbReference type="PANTHER" id="PTHR47926:SF452">
    <property type="entry name" value="PENTATRICOPEPTIDE REPEAT-CONTAINING PROTEIN"/>
    <property type="match status" value="1"/>
</dbReference>
<dbReference type="InterPro" id="IPR011990">
    <property type="entry name" value="TPR-like_helical_dom_sf"/>
</dbReference>
<feature type="repeat" description="PPR" evidence="2">
    <location>
        <begin position="312"/>
        <end position="346"/>
    </location>
</feature>
<dbReference type="FunFam" id="1.25.40.10:FF:000073">
    <property type="entry name" value="Pentatricopeptide repeat-containing protein chloroplastic"/>
    <property type="match status" value="1"/>
</dbReference>
<dbReference type="InterPro" id="IPR046960">
    <property type="entry name" value="PPR_At4g14850-like_plant"/>
</dbReference>
<dbReference type="PROSITE" id="PS51375">
    <property type="entry name" value="PPR"/>
    <property type="match status" value="5"/>
</dbReference>
<dbReference type="NCBIfam" id="TIGR00756">
    <property type="entry name" value="PPR"/>
    <property type="match status" value="4"/>
</dbReference>
<dbReference type="FunFam" id="1.25.40.10:FF:001093">
    <property type="entry name" value="Pentatricopeptide repeat-containing protein At2g34400"/>
    <property type="match status" value="1"/>
</dbReference>
<dbReference type="Gene3D" id="1.25.40.10">
    <property type="entry name" value="Tetratricopeptide repeat domain"/>
    <property type="match status" value="4"/>
</dbReference>
<dbReference type="Gramene" id="KVH96042">
    <property type="protein sequence ID" value="KVH96042"/>
    <property type="gene ID" value="Ccrd_001872"/>
</dbReference>
<dbReference type="InterPro" id="IPR002885">
    <property type="entry name" value="PPR_rpt"/>
</dbReference>
<feature type="repeat" description="PPR" evidence="2">
    <location>
        <begin position="514"/>
        <end position="548"/>
    </location>
</feature>
<sequence>MHYLSSSKLSDLVSKIKESSFNGRWQQVLSLCNELNKSGGLQLTQPSLFHPILKACAAISLNHGKSLHASVIKLGVESCTSIGNSIMDLYAKAGQMGSTFSVFGCMTIKDSVSWNILISGHLHHGDMDRGICLFMQARATGFAPNISTLVLVIQTIRNLGALREGQKMHGYMIKTRFLATSSVQNSLLSMYADMAMEFARKLFDEMSNRDMITWSIMISGYVKDNESCVALGVFREMLSHLRTEVDGQTTVSALKACTNLNNLITGRMLHGFIFHRGFGFDLFIGNSLIDMYSKCNDPDSALQAWREIPLKNIVSWNSLLSGFVSNHKHSEALHLFDSMQKVGVEPDTVTLVNLLQVCKHFADPLLCKGIHTVIIRQNYELNELVINTLIDVYAKCNLINWAQKLFSWIKIRDTITWSTMIAAFTYCGLPDESIGIYQKMIDAREKPNAITILNLIEACSFDAELKRPKSAHGIAIRRGFASDAIVGTAILDTYAKYGDIITAKKAFHQISNKNVISYSAMIAAYGMNGLARDALSLLDEMETRGLKPNSVTILSVLSACSHGGLIDKGLSFFQKLIETQDFKPNLEHYSCLIDLLSRCGKLDLGTELIKKLAKQHKAGASAWGALLSGCRISYNGNKEINEKVVSRVLELEPNNSSGYMLASSVFAARGLWEDAARIRALVREKHVKIVAGNSMVHVNNKCYRFVAGDRNQFLSNEIRTTIEELHKFDGLSTADVALSCTTRWSKPAFPTVADRELLNSKKARKGWSQ</sequence>
<evidence type="ECO:0000256" key="1">
    <source>
        <dbReference type="ARBA" id="ARBA00022737"/>
    </source>
</evidence>
<evidence type="ECO:0000313" key="3">
    <source>
        <dbReference type="EMBL" id="KVH96042.1"/>
    </source>
</evidence>
<reference evidence="3 4" key="1">
    <citation type="journal article" date="2016" name="Sci. Rep.">
        <title>The genome sequence of the outbreeding globe artichoke constructed de novo incorporating a phase-aware low-pass sequencing strategy of F1 progeny.</title>
        <authorList>
            <person name="Scaglione D."/>
            <person name="Reyes-Chin-Wo S."/>
            <person name="Acquadro A."/>
            <person name="Froenicke L."/>
            <person name="Portis E."/>
            <person name="Beitel C."/>
            <person name="Tirone M."/>
            <person name="Mauro R."/>
            <person name="Lo Monaco A."/>
            <person name="Mauromicale G."/>
            <person name="Faccioli P."/>
            <person name="Cattivelli L."/>
            <person name="Rieseberg L."/>
            <person name="Michelmore R."/>
            <person name="Lanteri S."/>
        </authorList>
    </citation>
    <scope>NUCLEOTIDE SEQUENCE [LARGE SCALE GENOMIC DNA]</scope>
    <source>
        <strain evidence="3">2C</strain>
    </source>
</reference>
<keyword evidence="1" id="KW-0677">Repeat</keyword>
<dbReference type="GO" id="GO:0009451">
    <property type="term" value="P:RNA modification"/>
    <property type="evidence" value="ECO:0007669"/>
    <property type="project" value="InterPro"/>
</dbReference>
<organism evidence="3 4">
    <name type="scientific">Cynara cardunculus var. scolymus</name>
    <name type="common">Globe artichoke</name>
    <name type="synonym">Cynara scolymus</name>
    <dbReference type="NCBI Taxonomy" id="59895"/>
    <lineage>
        <taxon>Eukaryota</taxon>
        <taxon>Viridiplantae</taxon>
        <taxon>Streptophyta</taxon>
        <taxon>Embryophyta</taxon>
        <taxon>Tracheophyta</taxon>
        <taxon>Spermatophyta</taxon>
        <taxon>Magnoliopsida</taxon>
        <taxon>eudicotyledons</taxon>
        <taxon>Gunneridae</taxon>
        <taxon>Pentapetalae</taxon>
        <taxon>asterids</taxon>
        <taxon>campanulids</taxon>
        <taxon>Asterales</taxon>
        <taxon>Asteraceae</taxon>
        <taxon>Carduoideae</taxon>
        <taxon>Cardueae</taxon>
        <taxon>Carduinae</taxon>
        <taxon>Cynara</taxon>
    </lineage>
</organism>
<keyword evidence="4" id="KW-1185">Reference proteome</keyword>
<feature type="repeat" description="PPR" evidence="2">
    <location>
        <begin position="413"/>
        <end position="447"/>
    </location>
</feature>
<gene>
    <name evidence="3" type="ORF">Ccrd_001872</name>
</gene>
<proteinExistence type="predicted"/>
<dbReference type="EMBL" id="LEKV01004363">
    <property type="protein sequence ID" value="KVH96042.1"/>
    <property type="molecule type" value="Genomic_DNA"/>
</dbReference>
<comment type="caution">
    <text evidence="3">The sequence shown here is derived from an EMBL/GenBank/DDBJ whole genome shotgun (WGS) entry which is preliminary data.</text>
</comment>
<name>A0A118JXC6_CYNCS</name>
<protein>
    <submittedName>
        <fullName evidence="3">Pentatricopeptide repeat-containing protein</fullName>
    </submittedName>
</protein>